<sequence>MKRFETFAQAQTHRQGRQPLNRDAHSTHTRPTGFIASVFTLAAAFDAIDNINALDPNSESVEGEPIAKSLIYGQRMSRCLAAFKPQASDALAIAARAQHIERWVIPRSDYPMNRAGYHSWRTELGQHHARRTQTLLTGLGADTQLIEEVGRLLRKEDLKHDPDTQTLEDVACLVFIQFYLDAFSQQHDEPKLIRIIHKTWRKMSDGGRAAALTIPLNPALQLLINKALGVP</sequence>
<evidence type="ECO:0000256" key="1">
    <source>
        <dbReference type="SAM" id="MobiDB-lite"/>
    </source>
</evidence>
<dbReference type="Proteomes" id="UP000559987">
    <property type="component" value="Unassembled WGS sequence"/>
</dbReference>
<accession>A0A839UQM6</accession>
<dbReference type="AlphaFoldDB" id="A0A839UQM6"/>
<proteinExistence type="predicted"/>
<dbReference type="PANTHER" id="PTHR41729:SF1">
    <property type="entry name" value="GLUTAMYL-TRNA SYNTHETASE"/>
    <property type="match status" value="1"/>
</dbReference>
<evidence type="ECO:0000313" key="3">
    <source>
        <dbReference type="Proteomes" id="UP000559987"/>
    </source>
</evidence>
<dbReference type="InterPro" id="IPR025255">
    <property type="entry name" value="DUF4202"/>
</dbReference>
<dbReference type="PANTHER" id="PTHR41729">
    <property type="entry name" value="GLUTAMYL-TRNA SYNTHETASE"/>
    <property type="match status" value="1"/>
</dbReference>
<gene>
    <name evidence="2" type="ORF">FHS30_001330</name>
</gene>
<reference evidence="2 3" key="1">
    <citation type="submission" date="2020-08" db="EMBL/GenBank/DDBJ databases">
        <title>Genomic Encyclopedia of Type Strains, Phase III (KMG-III): the genomes of soil and plant-associated and newly described type strains.</title>
        <authorList>
            <person name="Whitman W."/>
        </authorList>
    </citation>
    <scope>NUCLEOTIDE SEQUENCE [LARGE SCALE GENOMIC DNA]</scope>
    <source>
        <strain evidence="2 3">CECT 8571</strain>
    </source>
</reference>
<feature type="region of interest" description="Disordered" evidence="1">
    <location>
        <begin position="1"/>
        <end position="27"/>
    </location>
</feature>
<protein>
    <recommendedName>
        <fullName evidence="4">DUF4202 domain-containing protein</fullName>
    </recommendedName>
</protein>
<dbReference type="RefSeq" id="WP_221197198.1">
    <property type="nucleotide sequence ID" value="NZ_JACHXZ010000002.1"/>
</dbReference>
<name>A0A839UQM6_9GAMM</name>
<comment type="caution">
    <text evidence="2">The sequence shown here is derived from an EMBL/GenBank/DDBJ whole genome shotgun (WGS) entry which is preliminary data.</text>
</comment>
<evidence type="ECO:0008006" key="4">
    <source>
        <dbReference type="Google" id="ProtNLM"/>
    </source>
</evidence>
<evidence type="ECO:0000313" key="2">
    <source>
        <dbReference type="EMBL" id="MBB3168146.1"/>
    </source>
</evidence>
<organism evidence="2 3">
    <name type="scientific">Simiduia aestuariiviva</name>
    <dbReference type="NCBI Taxonomy" id="1510459"/>
    <lineage>
        <taxon>Bacteria</taxon>
        <taxon>Pseudomonadati</taxon>
        <taxon>Pseudomonadota</taxon>
        <taxon>Gammaproteobacteria</taxon>
        <taxon>Cellvibrionales</taxon>
        <taxon>Cellvibrionaceae</taxon>
        <taxon>Simiduia</taxon>
    </lineage>
</organism>
<dbReference type="Pfam" id="PF13875">
    <property type="entry name" value="DUF4202"/>
    <property type="match status" value="1"/>
</dbReference>
<keyword evidence="3" id="KW-1185">Reference proteome</keyword>
<dbReference type="EMBL" id="JACHXZ010000002">
    <property type="protein sequence ID" value="MBB3168146.1"/>
    <property type="molecule type" value="Genomic_DNA"/>
</dbReference>